<dbReference type="KEGG" id="mste:MSTE_02022"/>
<evidence type="ECO:0008006" key="4">
    <source>
        <dbReference type="Google" id="ProtNLM"/>
    </source>
</evidence>
<evidence type="ECO:0000313" key="2">
    <source>
        <dbReference type="EMBL" id="BAX97338.1"/>
    </source>
</evidence>
<keyword evidence="3" id="KW-1185">Reference proteome</keyword>
<evidence type="ECO:0000256" key="1">
    <source>
        <dbReference type="SAM" id="MobiDB-lite"/>
    </source>
</evidence>
<reference evidence="2 3" key="2">
    <citation type="journal article" date="2017" name="Int. J. Syst. Evol. Microbiol.">
        <title>Mycobacterium stephanolepidis sp. nov., a rapidly growing species related to Mycobacterium chelonae, isolated from marine teleost fish, Stephanolepis cirrhifer.</title>
        <authorList>
            <person name="Fukano H."/>
            <person name="Wada S."/>
            <person name="Kurata O."/>
            <person name="Katayama K."/>
            <person name="Fujiwara N."/>
            <person name="Hoshino Y."/>
        </authorList>
    </citation>
    <scope>NUCLEOTIDE SEQUENCE [LARGE SCALE GENOMIC DNA]</scope>
    <source>
        <strain evidence="2 3">NJB0901</strain>
    </source>
</reference>
<sequence length="205" mass="22856">MRGPNGPGHPPSEPVIAERLRTEATNWINGVSLQSSRIAQAFRNRHSSHVDFQALEIDLHFFLIAVFRLRRCVERVSNRVRGLSVPLTARVGVFDDAIPSLRRLRNVSEHIDEYNLDEGRDSQVSRIQVQTWYLDTAEGGGLIWGWLGERLDVEQTHEAALLLYRGFLADVDTWIGTARAGSDSLSADHPADTSAMSDPADIETA</sequence>
<dbReference type="Proteomes" id="UP000217954">
    <property type="component" value="Chromosome"/>
</dbReference>
<feature type="region of interest" description="Disordered" evidence="1">
    <location>
        <begin position="182"/>
        <end position="205"/>
    </location>
</feature>
<dbReference type="AlphaFoldDB" id="A0A1Z4EWJ8"/>
<evidence type="ECO:0000313" key="3">
    <source>
        <dbReference type="Proteomes" id="UP000217954"/>
    </source>
</evidence>
<reference evidence="3" key="1">
    <citation type="journal article" date="2017" name="Genome Announc.">
        <title>Complete Genome Sequence of Mycobacterium stephanolepidis.</title>
        <authorList>
            <person name="Fukano H."/>
            <person name="Yoshida M."/>
            <person name="Katayama Y."/>
            <person name="Omatsu T."/>
            <person name="Mizutani T."/>
            <person name="Kurata O."/>
            <person name="Wada S."/>
            <person name="Hoshino Y."/>
        </authorList>
    </citation>
    <scope>NUCLEOTIDE SEQUENCE [LARGE SCALE GENOMIC DNA]</scope>
    <source>
        <strain evidence="3">NJB0901</strain>
    </source>
</reference>
<gene>
    <name evidence="2" type="ORF">MSTE_02022</name>
</gene>
<protein>
    <recommendedName>
        <fullName evidence="4">HEPN AbiU2-like domain-containing protein</fullName>
    </recommendedName>
</protein>
<accession>A0A1Z4EWJ8</accession>
<dbReference type="RefSeq" id="WP_231897039.1">
    <property type="nucleotide sequence ID" value="NZ_AP018165.1"/>
</dbReference>
<proteinExistence type="predicted"/>
<dbReference type="EMBL" id="AP018165">
    <property type="protein sequence ID" value="BAX97338.1"/>
    <property type="molecule type" value="Genomic_DNA"/>
</dbReference>
<name>A0A1Z4EWJ8_9MYCO</name>
<organism evidence="2 3">
    <name type="scientific">[Mycobacterium] stephanolepidis</name>
    <dbReference type="NCBI Taxonomy" id="1520670"/>
    <lineage>
        <taxon>Bacteria</taxon>
        <taxon>Bacillati</taxon>
        <taxon>Actinomycetota</taxon>
        <taxon>Actinomycetes</taxon>
        <taxon>Mycobacteriales</taxon>
        <taxon>Mycobacteriaceae</taxon>
        <taxon>Mycobacteroides</taxon>
    </lineage>
</organism>